<dbReference type="NCBIfam" id="NF047421">
    <property type="entry name" value="YfmH_fam"/>
    <property type="match status" value="1"/>
</dbReference>
<evidence type="ECO:0000259" key="2">
    <source>
        <dbReference type="Pfam" id="PF05193"/>
    </source>
</evidence>
<dbReference type="AlphaFoldDB" id="A0A398CJ61"/>
<evidence type="ECO:0000259" key="1">
    <source>
        <dbReference type="Pfam" id="PF00675"/>
    </source>
</evidence>
<dbReference type="InterPro" id="IPR007863">
    <property type="entry name" value="Peptidase_M16_C"/>
</dbReference>
<dbReference type="Proteomes" id="UP000266340">
    <property type="component" value="Unassembled WGS sequence"/>
</dbReference>
<protein>
    <submittedName>
        <fullName evidence="3">Insulinase family protein</fullName>
    </submittedName>
</protein>
<dbReference type="InterPro" id="IPR011249">
    <property type="entry name" value="Metalloenz_LuxS/M16"/>
</dbReference>
<gene>
    <name evidence="3" type="ORF">D3H35_11715</name>
</gene>
<dbReference type="OrthoDB" id="9811314at2"/>
<comment type="caution">
    <text evidence="3">The sequence shown here is derived from an EMBL/GenBank/DDBJ whole genome shotgun (WGS) entry which is preliminary data.</text>
</comment>
<dbReference type="PANTHER" id="PTHR11851:SF134">
    <property type="entry name" value="ZINC-DEPENDENT PROTEASE"/>
    <property type="match status" value="1"/>
</dbReference>
<dbReference type="SUPFAM" id="SSF63411">
    <property type="entry name" value="LuxS/MPP-like metallohydrolase"/>
    <property type="match status" value="2"/>
</dbReference>
<dbReference type="RefSeq" id="WP_119149507.1">
    <property type="nucleotide sequence ID" value="NZ_JBHSOV010000024.1"/>
</dbReference>
<evidence type="ECO:0000313" key="4">
    <source>
        <dbReference type="Proteomes" id="UP000266340"/>
    </source>
</evidence>
<dbReference type="Gene3D" id="3.30.830.10">
    <property type="entry name" value="Metalloenzyme, LuxS/M16 peptidase-like"/>
    <property type="match status" value="2"/>
</dbReference>
<evidence type="ECO:0000313" key="3">
    <source>
        <dbReference type="EMBL" id="RIE03346.1"/>
    </source>
</evidence>
<dbReference type="Pfam" id="PF00675">
    <property type="entry name" value="Peptidase_M16"/>
    <property type="match status" value="1"/>
</dbReference>
<accession>A0A398CJ61</accession>
<organism evidence="3 4">
    <name type="scientific">Cohnella faecalis</name>
    <dbReference type="NCBI Taxonomy" id="2315694"/>
    <lineage>
        <taxon>Bacteria</taxon>
        <taxon>Bacillati</taxon>
        <taxon>Bacillota</taxon>
        <taxon>Bacilli</taxon>
        <taxon>Bacillales</taxon>
        <taxon>Paenibacillaceae</taxon>
        <taxon>Cohnella</taxon>
    </lineage>
</organism>
<dbReference type="EMBL" id="QXJM01000037">
    <property type="protein sequence ID" value="RIE03346.1"/>
    <property type="molecule type" value="Genomic_DNA"/>
</dbReference>
<dbReference type="PANTHER" id="PTHR11851">
    <property type="entry name" value="METALLOPROTEASE"/>
    <property type="match status" value="1"/>
</dbReference>
<feature type="domain" description="Peptidase M16 N-terminal" evidence="1">
    <location>
        <begin position="62"/>
        <end position="174"/>
    </location>
</feature>
<reference evidence="3 4" key="1">
    <citation type="submission" date="2018-09" db="EMBL/GenBank/DDBJ databases">
        <title>Cohnella cavernae sp. nov., isolated from a karst cave.</title>
        <authorList>
            <person name="Zhu H."/>
        </authorList>
    </citation>
    <scope>NUCLEOTIDE SEQUENCE [LARGE SCALE GENOMIC DNA]</scope>
    <source>
        <strain evidence="3 4">K2E09-144</strain>
    </source>
</reference>
<dbReference type="Pfam" id="PF05193">
    <property type="entry name" value="Peptidase_M16_C"/>
    <property type="match status" value="1"/>
</dbReference>
<feature type="domain" description="Peptidase M16 C-terminal" evidence="2">
    <location>
        <begin position="180"/>
        <end position="361"/>
    </location>
</feature>
<dbReference type="GO" id="GO:0046872">
    <property type="term" value="F:metal ion binding"/>
    <property type="evidence" value="ECO:0007669"/>
    <property type="project" value="InterPro"/>
</dbReference>
<proteinExistence type="predicted"/>
<dbReference type="InterPro" id="IPR011765">
    <property type="entry name" value="Pept_M16_N"/>
</dbReference>
<name>A0A398CJ61_9BACL</name>
<dbReference type="InterPro" id="IPR050361">
    <property type="entry name" value="MPP/UQCRC_Complex"/>
</dbReference>
<keyword evidence="4" id="KW-1185">Reference proteome</keyword>
<sequence>MTIVEYPGLEEKLWHEKLPNGLDVFVLPKPGFTKTYATFTTRYGSVDNHFVPPGGEAIRVPDGIAHFLEHKMFEEPEGDIFSQFALQGASANAYTSFDRTVYLFSATEQVPANLNTLLHFVQNPYFTDENVDKEKGIIVQEIDMYKDNPDWRVYFGLIEALYSRHPVHIDIAGTADSVRSITKEMLYDCYHTFYHPSNMTLFVVGGVDPEATLKQVREDQAAKSFRPGGEIGRLFEEEPLAVREPIRVLHLPVSLPKCMFGYKEAPGEAVGESAIRRELVSKLMLDAALGASTPLYQQLYDDNLISDGFGHEFNTGSGYSFSVIGGETRDPEELVRRVTDALEKAAEDGIDQAVFERTRRKKIGGFLRMMNSPESIASEFTRYRHKGGDLFKLVALYESITLEEANVRLREHVSADRLAVSIVRSEGDPA</sequence>